<feature type="compositionally biased region" description="Pro residues" evidence="1">
    <location>
        <begin position="69"/>
        <end position="78"/>
    </location>
</feature>
<reference evidence="3" key="1">
    <citation type="submission" date="2025-08" db="UniProtKB">
        <authorList>
            <consortium name="Ensembl"/>
        </authorList>
    </citation>
    <scope>IDENTIFICATION</scope>
    <source>
        <strain evidence="3">broiler</strain>
    </source>
</reference>
<feature type="domain" description="FACT complex subunit SPT16 N-terminal lobe" evidence="2">
    <location>
        <begin position="5"/>
        <end position="54"/>
    </location>
</feature>
<reference evidence="3" key="2">
    <citation type="submission" date="2025-09" db="UniProtKB">
        <authorList>
            <consortium name="Ensembl"/>
        </authorList>
    </citation>
    <scope>IDENTIFICATION</scope>
    <source>
        <strain evidence="3">broiler</strain>
    </source>
</reference>
<proteinExistence type="predicted"/>
<evidence type="ECO:0000256" key="1">
    <source>
        <dbReference type="SAM" id="MobiDB-lite"/>
    </source>
</evidence>
<evidence type="ECO:0000313" key="4">
    <source>
        <dbReference type="Proteomes" id="UP000000539"/>
    </source>
</evidence>
<dbReference type="InterPro" id="IPR029148">
    <property type="entry name" value="FACT-SPT16_Nlobe"/>
</dbReference>
<dbReference type="AlphaFoldDB" id="A0A8V0X009"/>
<dbReference type="Pfam" id="PF14826">
    <property type="entry name" value="FACT-Spt16_Nlob"/>
    <property type="match status" value="1"/>
</dbReference>
<keyword evidence="4" id="KW-1185">Reference proteome</keyword>
<evidence type="ECO:0000313" key="3">
    <source>
        <dbReference type="Ensembl" id="ENSGALP00010000404.1"/>
    </source>
</evidence>
<protein>
    <recommendedName>
        <fullName evidence="2">FACT complex subunit SPT16 N-terminal lobe domain-containing protein</fullName>
    </recommendedName>
</protein>
<dbReference type="GeneTree" id="ENSGT00940000175075"/>
<dbReference type="Gene3D" id="3.40.350.10">
    <property type="entry name" value="Creatinase/prolidase N-terminal domain"/>
    <property type="match status" value="1"/>
</dbReference>
<feature type="region of interest" description="Disordered" evidence="1">
    <location>
        <begin position="56"/>
        <end position="82"/>
    </location>
</feature>
<accession>A0A8V0X009</accession>
<feature type="compositionally biased region" description="Polar residues" evidence="1">
    <location>
        <begin position="56"/>
        <end position="68"/>
    </location>
</feature>
<sequence length="123" mass="13734">MALSLDRDAYYRRLRRLYGAWQKGEEELGSVDAIVVAVGVDEEIVYAKSTALQVGSTQKRPDCTQNGGSPPPPVPPSIRPSRPQICPFSPQIWPFLTPSSPVWAPNWPFLDPNCPFLTQILHF</sequence>
<dbReference type="Ensembl" id="ENSGALT00010000740.1">
    <property type="protein sequence ID" value="ENSGALP00010000404.1"/>
    <property type="gene ID" value="ENSGALG00010000382.1"/>
</dbReference>
<dbReference type="Proteomes" id="UP000000539">
    <property type="component" value="Chromosome 35"/>
</dbReference>
<dbReference type="InterPro" id="IPR029149">
    <property type="entry name" value="Creatin/AminoP/Spt16_N"/>
</dbReference>
<name>A0A8V0X009_CHICK</name>
<organism evidence="3 4">
    <name type="scientific">Gallus gallus</name>
    <name type="common">Chicken</name>
    <dbReference type="NCBI Taxonomy" id="9031"/>
    <lineage>
        <taxon>Eukaryota</taxon>
        <taxon>Metazoa</taxon>
        <taxon>Chordata</taxon>
        <taxon>Craniata</taxon>
        <taxon>Vertebrata</taxon>
        <taxon>Euteleostomi</taxon>
        <taxon>Archelosauria</taxon>
        <taxon>Archosauria</taxon>
        <taxon>Dinosauria</taxon>
        <taxon>Saurischia</taxon>
        <taxon>Theropoda</taxon>
        <taxon>Coelurosauria</taxon>
        <taxon>Aves</taxon>
        <taxon>Neognathae</taxon>
        <taxon>Galloanserae</taxon>
        <taxon>Galliformes</taxon>
        <taxon>Phasianidae</taxon>
        <taxon>Phasianinae</taxon>
        <taxon>Gallus</taxon>
    </lineage>
</organism>
<evidence type="ECO:0000259" key="2">
    <source>
        <dbReference type="Pfam" id="PF14826"/>
    </source>
</evidence>